<dbReference type="InterPro" id="IPR017855">
    <property type="entry name" value="SMAD-like_dom_sf"/>
</dbReference>
<dbReference type="GO" id="GO:0009791">
    <property type="term" value="P:post-embryonic development"/>
    <property type="evidence" value="ECO:0007669"/>
    <property type="project" value="UniProtKB-ARBA"/>
</dbReference>
<dbReference type="InterPro" id="IPR001132">
    <property type="entry name" value="SMAD_dom_Dwarfin-type"/>
</dbReference>
<dbReference type="SUPFAM" id="SSF49879">
    <property type="entry name" value="SMAD/FHA domain"/>
    <property type="match status" value="1"/>
</dbReference>
<dbReference type="GO" id="GO:0140416">
    <property type="term" value="F:transcription regulator inhibitor activity"/>
    <property type="evidence" value="ECO:0007669"/>
    <property type="project" value="TreeGrafter"/>
</dbReference>
<organism evidence="4 5">
    <name type="scientific">Dermatophagoides pteronyssinus</name>
    <name type="common">European house dust mite</name>
    <dbReference type="NCBI Taxonomy" id="6956"/>
    <lineage>
        <taxon>Eukaryota</taxon>
        <taxon>Metazoa</taxon>
        <taxon>Ecdysozoa</taxon>
        <taxon>Arthropoda</taxon>
        <taxon>Chelicerata</taxon>
        <taxon>Arachnida</taxon>
        <taxon>Acari</taxon>
        <taxon>Acariformes</taxon>
        <taxon>Sarcoptiformes</taxon>
        <taxon>Astigmata</taxon>
        <taxon>Psoroptidia</taxon>
        <taxon>Analgoidea</taxon>
        <taxon>Pyroglyphidae</taxon>
        <taxon>Dermatophagoidinae</taxon>
        <taxon>Dermatophagoides</taxon>
    </lineage>
</organism>
<feature type="domain" description="MH2" evidence="3">
    <location>
        <begin position="269"/>
        <end position="449"/>
    </location>
</feature>
<dbReference type="InterPro" id="IPR008984">
    <property type="entry name" value="SMAD_FHA_dom_sf"/>
</dbReference>
<dbReference type="GO" id="GO:0071144">
    <property type="term" value="C:heteromeric SMAD protein complex"/>
    <property type="evidence" value="ECO:0007669"/>
    <property type="project" value="TreeGrafter"/>
</dbReference>
<dbReference type="PANTHER" id="PTHR13703:SF54">
    <property type="entry name" value="MOTHERS AGAINST DECAPENTAPLEGIC HOMOLOG"/>
    <property type="match status" value="1"/>
</dbReference>
<evidence type="ECO:0000313" key="5">
    <source>
        <dbReference type="RefSeq" id="XP_027199717.1"/>
    </source>
</evidence>
<dbReference type="GO" id="GO:0070411">
    <property type="term" value="F:I-SMAD binding"/>
    <property type="evidence" value="ECO:0007669"/>
    <property type="project" value="TreeGrafter"/>
</dbReference>
<reference evidence="5" key="1">
    <citation type="submission" date="2025-08" db="UniProtKB">
        <authorList>
            <consortium name="RefSeq"/>
        </authorList>
    </citation>
    <scope>IDENTIFICATION</scope>
    <source>
        <strain evidence="5">Airmid</strain>
    </source>
</reference>
<dbReference type="GO" id="GO:0009653">
    <property type="term" value="P:anatomical structure morphogenesis"/>
    <property type="evidence" value="ECO:0007669"/>
    <property type="project" value="TreeGrafter"/>
</dbReference>
<dbReference type="RefSeq" id="XP_027199717.1">
    <property type="nucleotide sequence ID" value="XM_027343916.1"/>
</dbReference>
<accession>A0A6P6Y2J4</accession>
<sequence length="449" mass="53228">MLPNKKFTLINRLLKKITSIQHDQQQRRQNANDICQQQQQQKSKQNWLNWFSKICMGDGYIDDNNNNNDDDNDHHHNNQKSELSIHDIRQYFRQYLHRKDIELLLRILDNEHYIGYCIKMETTTTTTNNNSSSSLQLKILYWLIENIRNVKLIDIDNQLIRPLPWCRLYNNNNNNNENIYNSHHNHHSNSTSSLLCMNPNHWAVLIAESDYHQQYYNDWNDDDINVNNNDDHNESKDLFGNCETITMPSSSSNCYSLNKQQQQKRTKKWARLSYWEYKQRKITDINVRNSTIGICHPENIDDNDESIEFIPISSLLRQQQQQINHQIRMKIGTNVILFLDQQQNVWLYNRSKLSSIFIESPLYCKSSSSSSSTKTTSTIKNVVKILPGHFFKAYDYQLSHHYRSSSSSSFSTRKDDDSFRFSFVKGFGDKYKLNDITDCPCWMEVILFF</sequence>
<proteinExistence type="predicted"/>
<evidence type="ECO:0000313" key="4">
    <source>
        <dbReference type="Proteomes" id="UP000515146"/>
    </source>
</evidence>
<dbReference type="GO" id="GO:0006357">
    <property type="term" value="P:regulation of transcription by RNA polymerase II"/>
    <property type="evidence" value="ECO:0007669"/>
    <property type="project" value="TreeGrafter"/>
</dbReference>
<dbReference type="Pfam" id="PF03166">
    <property type="entry name" value="MH2"/>
    <property type="match status" value="1"/>
</dbReference>
<dbReference type="Proteomes" id="UP000515146">
    <property type="component" value="Unplaced"/>
</dbReference>
<dbReference type="InterPro" id="IPR013790">
    <property type="entry name" value="Dwarfin"/>
</dbReference>
<dbReference type="PANTHER" id="PTHR13703">
    <property type="entry name" value="SMAD"/>
    <property type="match status" value="1"/>
</dbReference>
<protein>
    <submittedName>
        <fullName evidence="5">Mothers against decapentaplegic homolog 6-like isoform X2</fullName>
    </submittedName>
</protein>
<dbReference type="GO" id="GO:0050793">
    <property type="term" value="P:regulation of developmental process"/>
    <property type="evidence" value="ECO:0007669"/>
    <property type="project" value="UniProtKB-ARBA"/>
</dbReference>
<keyword evidence="2" id="KW-0804">Transcription</keyword>
<dbReference type="GO" id="GO:0060395">
    <property type="term" value="P:SMAD protein signal transduction"/>
    <property type="evidence" value="ECO:0007669"/>
    <property type="project" value="TreeGrafter"/>
</dbReference>
<keyword evidence="4" id="KW-1185">Reference proteome</keyword>
<evidence type="ECO:0000259" key="3">
    <source>
        <dbReference type="PROSITE" id="PS51076"/>
    </source>
</evidence>
<evidence type="ECO:0000256" key="2">
    <source>
        <dbReference type="ARBA" id="ARBA00023163"/>
    </source>
</evidence>
<dbReference type="GO" id="GO:0051239">
    <property type="term" value="P:regulation of multicellular organismal process"/>
    <property type="evidence" value="ECO:0007669"/>
    <property type="project" value="UniProtKB-ARBA"/>
</dbReference>
<dbReference type="GO" id="GO:0030154">
    <property type="term" value="P:cell differentiation"/>
    <property type="evidence" value="ECO:0007669"/>
    <property type="project" value="TreeGrafter"/>
</dbReference>
<dbReference type="Gene3D" id="2.60.200.10">
    <property type="match status" value="1"/>
</dbReference>
<evidence type="ECO:0000256" key="1">
    <source>
        <dbReference type="ARBA" id="ARBA00023015"/>
    </source>
</evidence>
<keyword evidence="1" id="KW-0805">Transcription regulation</keyword>
<dbReference type="SMART" id="SM00524">
    <property type="entry name" value="DWB"/>
    <property type="match status" value="1"/>
</dbReference>
<name>A0A6P6Y2J4_DERPT</name>
<dbReference type="PROSITE" id="PS51076">
    <property type="entry name" value="MH2"/>
    <property type="match status" value="1"/>
</dbReference>
<dbReference type="AlphaFoldDB" id="A0A6P6Y2J4"/>
<gene>
    <name evidence="5" type="primary">LOC113793841</name>
</gene>
<dbReference type="OrthoDB" id="5946219at2759"/>